<evidence type="ECO:0000313" key="2">
    <source>
        <dbReference type="EMBL" id="QFJ54056.1"/>
    </source>
</evidence>
<evidence type="ECO:0000256" key="1">
    <source>
        <dbReference type="SAM" id="Phobius"/>
    </source>
</evidence>
<evidence type="ECO:0000313" key="3">
    <source>
        <dbReference type="Proteomes" id="UP000327030"/>
    </source>
</evidence>
<keyword evidence="1" id="KW-0472">Membrane</keyword>
<dbReference type="EMBL" id="CP043028">
    <property type="protein sequence ID" value="QFJ54056.1"/>
    <property type="molecule type" value="Genomic_DNA"/>
</dbReference>
<proteinExistence type="predicted"/>
<gene>
    <name evidence="2" type="ORF">FXF36_03810</name>
</gene>
<reference evidence="3" key="1">
    <citation type="submission" date="2019-08" db="EMBL/GenBank/DDBJ databases">
        <title>Complete Genome Sequence of the Polysaccharide-Degrading Rumen Bacterium Pseudobutyrivibrio xylanivorans MA3014.</title>
        <authorList>
            <person name="Palevich N."/>
            <person name="Maclean P.H."/>
            <person name="Kelly W.J."/>
            <person name="Leahy S.C."/>
            <person name="Rakonjac J."/>
            <person name="Attwood G.T."/>
        </authorList>
    </citation>
    <scope>NUCLEOTIDE SEQUENCE [LARGE SCALE GENOMIC DNA]</scope>
    <source>
        <strain evidence="3">MA3014</strain>
    </source>
</reference>
<keyword evidence="1" id="KW-1133">Transmembrane helix</keyword>
<dbReference type="OrthoDB" id="2047265at2"/>
<keyword evidence="1" id="KW-0812">Transmembrane</keyword>
<dbReference type="KEGG" id="pxv:FXF36_03810"/>
<dbReference type="Proteomes" id="UP000327030">
    <property type="component" value="Chromosome 1"/>
</dbReference>
<dbReference type="AlphaFoldDB" id="A0A5P6VN10"/>
<dbReference type="RefSeq" id="WP_151622552.1">
    <property type="nucleotide sequence ID" value="NZ_CP043028.1"/>
</dbReference>
<feature type="transmembrane region" description="Helical" evidence="1">
    <location>
        <begin position="12"/>
        <end position="37"/>
    </location>
</feature>
<accession>A0A5P6VN10</accession>
<sequence length="382" mass="44271">MLEKKGFKIAIGIIAGLVIGLITVIAAIYILILVFFFGGPPKVTKGIEKYEQTMKENMTREYGKARTEFLTFPKKVPESAFEQDEKPEFYNSYQDTWDDPTYEVYLKCQYSDDDYQNEIDRLSQSSQTYTQYDDRAKKLIYDNSDRFAHPVYIAIDHNDFSYEYAMDLGDNSIAYIYVAFKTSEKSLKKIPKEYLPTDYEESLTLENGGYSNYLDERSTAYNIYQPPMYKGHSISYGLKSYNKVELENAFAGISGLLVFPKDISSVKDGYFKYSRDDDSGYVTLEAEYSEVDYKEEEARLKDEEISYTTFDADTYEYPAYVLFDGEEVTNYEDPSGSTNKVFEYALMDSQNNRISYVLLINPTARDLKENDKYLAADRSIYQ</sequence>
<organism evidence="2 3">
    <name type="scientific">Pseudobutyrivibrio xylanivorans</name>
    <dbReference type="NCBI Taxonomy" id="185007"/>
    <lineage>
        <taxon>Bacteria</taxon>
        <taxon>Bacillati</taxon>
        <taxon>Bacillota</taxon>
        <taxon>Clostridia</taxon>
        <taxon>Lachnospirales</taxon>
        <taxon>Lachnospiraceae</taxon>
        <taxon>Pseudobutyrivibrio</taxon>
    </lineage>
</organism>
<name>A0A5P6VN10_PSEXY</name>
<protein>
    <submittedName>
        <fullName evidence="2">Uncharacterized protein</fullName>
    </submittedName>
</protein>